<organism evidence="2 3">
    <name type="scientific">Kineococcus glutinatus</name>
    <dbReference type="NCBI Taxonomy" id="1070872"/>
    <lineage>
        <taxon>Bacteria</taxon>
        <taxon>Bacillati</taxon>
        <taxon>Actinomycetota</taxon>
        <taxon>Actinomycetes</taxon>
        <taxon>Kineosporiales</taxon>
        <taxon>Kineosporiaceae</taxon>
        <taxon>Kineococcus</taxon>
    </lineage>
</organism>
<accession>A0ABP9HFA1</accession>
<keyword evidence="1" id="KW-1133">Transmembrane helix</keyword>
<name>A0ABP9HFA1_9ACTN</name>
<evidence type="ECO:0000256" key="1">
    <source>
        <dbReference type="SAM" id="Phobius"/>
    </source>
</evidence>
<feature type="transmembrane region" description="Helical" evidence="1">
    <location>
        <begin position="9"/>
        <end position="27"/>
    </location>
</feature>
<keyword evidence="1" id="KW-0472">Membrane</keyword>
<reference evidence="3" key="1">
    <citation type="journal article" date="2019" name="Int. J. Syst. Evol. Microbiol.">
        <title>The Global Catalogue of Microorganisms (GCM) 10K type strain sequencing project: providing services to taxonomists for standard genome sequencing and annotation.</title>
        <authorList>
            <consortium name="The Broad Institute Genomics Platform"/>
            <consortium name="The Broad Institute Genome Sequencing Center for Infectious Disease"/>
            <person name="Wu L."/>
            <person name="Ma J."/>
        </authorList>
    </citation>
    <scope>NUCLEOTIDE SEQUENCE [LARGE SCALE GENOMIC DNA]</scope>
    <source>
        <strain evidence="3">JCM 18126</strain>
    </source>
</reference>
<dbReference type="EMBL" id="BAABIL010000119">
    <property type="protein sequence ID" value="GAA4969450.1"/>
    <property type="molecule type" value="Genomic_DNA"/>
</dbReference>
<keyword evidence="3" id="KW-1185">Reference proteome</keyword>
<evidence type="ECO:0000313" key="3">
    <source>
        <dbReference type="Proteomes" id="UP001501195"/>
    </source>
</evidence>
<feature type="transmembrane region" description="Helical" evidence="1">
    <location>
        <begin position="33"/>
        <end position="58"/>
    </location>
</feature>
<proteinExistence type="predicted"/>
<sequence length="64" mass="7089">MRPSWLDRLFGGAVSVLLAALAVYTAARLIESVWRTLAICAAVVLTLGLLGALCSWLFRRRRGW</sequence>
<dbReference type="Proteomes" id="UP001501195">
    <property type="component" value="Unassembled WGS sequence"/>
</dbReference>
<gene>
    <name evidence="2" type="ORF">GCM10023225_09640</name>
</gene>
<protein>
    <submittedName>
        <fullName evidence="2">Uncharacterized protein</fullName>
    </submittedName>
</protein>
<keyword evidence="1" id="KW-0812">Transmembrane</keyword>
<comment type="caution">
    <text evidence="2">The sequence shown here is derived from an EMBL/GenBank/DDBJ whole genome shotgun (WGS) entry which is preliminary data.</text>
</comment>
<evidence type="ECO:0000313" key="2">
    <source>
        <dbReference type="EMBL" id="GAA4969450.1"/>
    </source>
</evidence>